<proteinExistence type="predicted"/>
<accession>A0A3P7P2X3</accession>
<keyword evidence="3" id="KW-1185">Reference proteome</keyword>
<gene>
    <name evidence="2" type="ORF">DILT_LOCUS8127</name>
</gene>
<organism evidence="2 3">
    <name type="scientific">Dibothriocephalus latus</name>
    <name type="common">Fish tapeworm</name>
    <name type="synonym">Diphyllobothrium latum</name>
    <dbReference type="NCBI Taxonomy" id="60516"/>
    <lineage>
        <taxon>Eukaryota</taxon>
        <taxon>Metazoa</taxon>
        <taxon>Spiralia</taxon>
        <taxon>Lophotrochozoa</taxon>
        <taxon>Platyhelminthes</taxon>
        <taxon>Cestoda</taxon>
        <taxon>Eucestoda</taxon>
        <taxon>Diphyllobothriidea</taxon>
        <taxon>Diphyllobothriidae</taxon>
        <taxon>Dibothriocephalus</taxon>
    </lineage>
</organism>
<feature type="region of interest" description="Disordered" evidence="1">
    <location>
        <begin position="62"/>
        <end position="123"/>
    </location>
</feature>
<name>A0A3P7P2X3_DIBLA</name>
<reference evidence="2 3" key="1">
    <citation type="submission" date="2018-11" db="EMBL/GenBank/DDBJ databases">
        <authorList>
            <consortium name="Pathogen Informatics"/>
        </authorList>
    </citation>
    <scope>NUCLEOTIDE SEQUENCE [LARGE SCALE GENOMIC DNA]</scope>
</reference>
<dbReference type="AlphaFoldDB" id="A0A3P7P2X3"/>
<dbReference type="EMBL" id="UYRU01053558">
    <property type="protein sequence ID" value="VDN12296.1"/>
    <property type="molecule type" value="Genomic_DNA"/>
</dbReference>
<dbReference type="Proteomes" id="UP000281553">
    <property type="component" value="Unassembled WGS sequence"/>
</dbReference>
<feature type="compositionally biased region" description="Basic and acidic residues" evidence="1">
    <location>
        <begin position="98"/>
        <end position="115"/>
    </location>
</feature>
<evidence type="ECO:0000313" key="3">
    <source>
        <dbReference type="Proteomes" id="UP000281553"/>
    </source>
</evidence>
<evidence type="ECO:0000256" key="1">
    <source>
        <dbReference type="SAM" id="MobiDB-lite"/>
    </source>
</evidence>
<feature type="region of interest" description="Disordered" evidence="1">
    <location>
        <begin position="1"/>
        <end position="27"/>
    </location>
</feature>
<protein>
    <submittedName>
        <fullName evidence="2">Uncharacterized protein</fullName>
    </submittedName>
</protein>
<evidence type="ECO:0000313" key="2">
    <source>
        <dbReference type="EMBL" id="VDN12296.1"/>
    </source>
</evidence>
<sequence>MPCGQSGESQSRASKRRKSISSYRGSSAFLPVRTHLERLRLPLNRKKASVLSLCEKELRARHLDESPTEEQAKNSQKTGLDSEQKRFSIPANQSPLRGDIETKDYSLHENSKKSEQNTLTGGF</sequence>